<protein>
    <submittedName>
        <fullName evidence="2">Uncharacterized protein</fullName>
    </submittedName>
</protein>
<comment type="caution">
    <text evidence="2">The sequence shown here is derived from an EMBL/GenBank/DDBJ whole genome shotgun (WGS) entry which is preliminary data.</text>
</comment>
<keyword evidence="3" id="KW-1185">Reference proteome</keyword>
<evidence type="ECO:0000256" key="1">
    <source>
        <dbReference type="SAM" id="MobiDB-lite"/>
    </source>
</evidence>
<sequence length="136" mass="15287">MLSKNPRTALAVALYIDSCSISSISWPSDSPIRKASKARVNMHSIRATGVFRAKIDPIEHFGTRVAAPVSTPEHLFLCTGENPDKPPCEPRRRQRTRKDVTRKIRRGEPFGYLRHVLTSGADASIRHILFVSPRKQ</sequence>
<dbReference type="AlphaFoldDB" id="A0AAV7HGS7"/>
<proteinExistence type="predicted"/>
<accession>A0AAV7HGS7</accession>
<feature type="region of interest" description="Disordered" evidence="1">
    <location>
        <begin position="78"/>
        <end position="99"/>
    </location>
</feature>
<gene>
    <name evidence="2" type="ORF">KQX54_004039</name>
</gene>
<dbReference type="EMBL" id="JAHXZJ010002609">
    <property type="protein sequence ID" value="KAH0539326.1"/>
    <property type="molecule type" value="Genomic_DNA"/>
</dbReference>
<feature type="compositionally biased region" description="Basic and acidic residues" evidence="1">
    <location>
        <begin position="82"/>
        <end position="99"/>
    </location>
</feature>
<evidence type="ECO:0000313" key="2">
    <source>
        <dbReference type="EMBL" id="KAH0539326.1"/>
    </source>
</evidence>
<organism evidence="2 3">
    <name type="scientific">Cotesia glomerata</name>
    <name type="common">Lepidopteran parasitic wasp</name>
    <name type="synonym">Apanteles glomeratus</name>
    <dbReference type="NCBI Taxonomy" id="32391"/>
    <lineage>
        <taxon>Eukaryota</taxon>
        <taxon>Metazoa</taxon>
        <taxon>Ecdysozoa</taxon>
        <taxon>Arthropoda</taxon>
        <taxon>Hexapoda</taxon>
        <taxon>Insecta</taxon>
        <taxon>Pterygota</taxon>
        <taxon>Neoptera</taxon>
        <taxon>Endopterygota</taxon>
        <taxon>Hymenoptera</taxon>
        <taxon>Apocrita</taxon>
        <taxon>Ichneumonoidea</taxon>
        <taxon>Braconidae</taxon>
        <taxon>Microgastrinae</taxon>
        <taxon>Cotesia</taxon>
    </lineage>
</organism>
<dbReference type="Proteomes" id="UP000826195">
    <property type="component" value="Unassembled WGS sequence"/>
</dbReference>
<reference evidence="2 3" key="1">
    <citation type="journal article" date="2021" name="J. Hered.">
        <title>A chromosome-level genome assembly of the parasitoid wasp, Cotesia glomerata (Hymenoptera: Braconidae).</title>
        <authorList>
            <person name="Pinto B.J."/>
            <person name="Weis J.J."/>
            <person name="Gamble T."/>
            <person name="Ode P.J."/>
            <person name="Paul R."/>
            <person name="Zaspel J.M."/>
        </authorList>
    </citation>
    <scope>NUCLEOTIDE SEQUENCE [LARGE SCALE GENOMIC DNA]</scope>
    <source>
        <strain evidence="2">CgM1</strain>
    </source>
</reference>
<evidence type="ECO:0000313" key="3">
    <source>
        <dbReference type="Proteomes" id="UP000826195"/>
    </source>
</evidence>
<name>A0AAV7HGS7_COTGL</name>